<accession>A0A7W3SZ16</accession>
<dbReference type="Proteomes" id="UP000567067">
    <property type="component" value="Unassembled WGS sequence"/>
</dbReference>
<proteinExistence type="predicted"/>
<keyword evidence="2" id="KW-1185">Reference proteome</keyword>
<gene>
    <name evidence="1" type="ORF">FHR92_005403</name>
</gene>
<dbReference type="RefSeq" id="WP_182540703.1">
    <property type="nucleotide sequence ID" value="NZ_JACJIP010000080.1"/>
</dbReference>
<dbReference type="EMBL" id="JACJIP010000080">
    <property type="protein sequence ID" value="MBA9088856.1"/>
    <property type="molecule type" value="Genomic_DNA"/>
</dbReference>
<organism evidence="1 2">
    <name type="scientific">Fontibacillus solani</name>
    <dbReference type="NCBI Taxonomy" id="1572857"/>
    <lineage>
        <taxon>Bacteria</taxon>
        <taxon>Bacillati</taxon>
        <taxon>Bacillota</taxon>
        <taxon>Bacilli</taxon>
        <taxon>Bacillales</taxon>
        <taxon>Paenibacillaceae</taxon>
        <taxon>Fontibacillus</taxon>
    </lineage>
</organism>
<reference evidence="1 2" key="1">
    <citation type="submission" date="2020-08" db="EMBL/GenBank/DDBJ databases">
        <title>Genomic Encyclopedia of Type Strains, Phase III (KMG-III): the genomes of soil and plant-associated and newly described type strains.</title>
        <authorList>
            <person name="Whitman W."/>
        </authorList>
    </citation>
    <scope>NUCLEOTIDE SEQUENCE [LARGE SCALE GENOMIC DNA]</scope>
    <source>
        <strain evidence="1 2">CECT 8693</strain>
    </source>
</reference>
<name>A0A7W3SZ16_9BACL</name>
<protein>
    <submittedName>
        <fullName evidence="1">Uncharacterized protein</fullName>
    </submittedName>
</protein>
<dbReference type="AlphaFoldDB" id="A0A7W3SZ16"/>
<evidence type="ECO:0000313" key="2">
    <source>
        <dbReference type="Proteomes" id="UP000567067"/>
    </source>
</evidence>
<evidence type="ECO:0000313" key="1">
    <source>
        <dbReference type="EMBL" id="MBA9088856.1"/>
    </source>
</evidence>
<comment type="caution">
    <text evidence="1">The sequence shown here is derived from an EMBL/GenBank/DDBJ whole genome shotgun (WGS) entry which is preliminary data.</text>
</comment>
<sequence>MKPSIGRIVHFNSGEGPAAALVIKVRGEGSTLDLQVFYPNGGIKHMFAIEPGRHLGSWSWPPRE</sequence>